<dbReference type="SMART" id="SM00388">
    <property type="entry name" value="HisKA"/>
    <property type="match status" value="1"/>
</dbReference>
<dbReference type="GO" id="GO:0007234">
    <property type="term" value="P:osmosensory signaling via phosphorelay pathway"/>
    <property type="evidence" value="ECO:0007669"/>
    <property type="project" value="TreeGrafter"/>
</dbReference>
<evidence type="ECO:0000256" key="7">
    <source>
        <dbReference type="PROSITE-ProRule" id="PRU00169"/>
    </source>
</evidence>
<gene>
    <name evidence="13" type="ORF">HNQ60_002582</name>
</gene>
<evidence type="ECO:0000256" key="4">
    <source>
        <dbReference type="ARBA" id="ARBA00022679"/>
    </source>
</evidence>
<dbReference type="InterPro" id="IPR050351">
    <property type="entry name" value="BphY/WalK/GraS-like"/>
</dbReference>
<dbReference type="SUPFAM" id="SSF55785">
    <property type="entry name" value="PYP-like sensor domain (PAS domain)"/>
    <property type="match status" value="1"/>
</dbReference>
<organism evidence="13 14">
    <name type="scientific">Povalibacter uvarum</name>
    <dbReference type="NCBI Taxonomy" id="732238"/>
    <lineage>
        <taxon>Bacteria</taxon>
        <taxon>Pseudomonadati</taxon>
        <taxon>Pseudomonadota</taxon>
        <taxon>Gammaproteobacteria</taxon>
        <taxon>Steroidobacterales</taxon>
        <taxon>Steroidobacteraceae</taxon>
        <taxon>Povalibacter</taxon>
    </lineage>
</organism>
<dbReference type="GO" id="GO:0030295">
    <property type="term" value="F:protein kinase activator activity"/>
    <property type="evidence" value="ECO:0007669"/>
    <property type="project" value="TreeGrafter"/>
</dbReference>
<feature type="domain" description="PAC" evidence="12">
    <location>
        <begin position="219"/>
        <end position="271"/>
    </location>
</feature>
<dbReference type="RefSeq" id="WP_184332347.1">
    <property type="nucleotide sequence ID" value="NZ_JACHHZ010000003.1"/>
</dbReference>
<feature type="coiled-coil region" evidence="8">
    <location>
        <begin position="259"/>
        <end position="293"/>
    </location>
</feature>
<comment type="catalytic activity">
    <reaction evidence="1">
        <text>ATP + protein L-histidine = ADP + protein N-phospho-L-histidine.</text>
        <dbReference type="EC" id="2.7.13.3"/>
    </reaction>
</comment>
<dbReference type="GO" id="GO:0000155">
    <property type="term" value="F:phosphorelay sensor kinase activity"/>
    <property type="evidence" value="ECO:0007669"/>
    <property type="project" value="InterPro"/>
</dbReference>
<keyword evidence="4" id="KW-0808">Transferase</keyword>
<dbReference type="Gene3D" id="3.30.450.20">
    <property type="entry name" value="PAS domain"/>
    <property type="match status" value="1"/>
</dbReference>
<dbReference type="Gene3D" id="3.30.565.10">
    <property type="entry name" value="Histidine kinase-like ATPase, C-terminal domain"/>
    <property type="match status" value="1"/>
</dbReference>
<dbReference type="InterPro" id="IPR003661">
    <property type="entry name" value="HisK_dim/P_dom"/>
</dbReference>
<keyword evidence="8" id="KW-0175">Coiled coil</keyword>
<dbReference type="SMART" id="SM00387">
    <property type="entry name" value="HATPase_c"/>
    <property type="match status" value="1"/>
</dbReference>
<evidence type="ECO:0000256" key="6">
    <source>
        <dbReference type="ARBA" id="ARBA00023136"/>
    </source>
</evidence>
<dbReference type="InterPro" id="IPR036097">
    <property type="entry name" value="HisK_dim/P_sf"/>
</dbReference>
<dbReference type="Pfam" id="PF02518">
    <property type="entry name" value="HATPase_c"/>
    <property type="match status" value="1"/>
</dbReference>
<dbReference type="InterPro" id="IPR011006">
    <property type="entry name" value="CheY-like_superfamily"/>
</dbReference>
<dbReference type="InterPro" id="IPR000700">
    <property type="entry name" value="PAS-assoc_C"/>
</dbReference>
<dbReference type="EC" id="2.7.13.3" evidence="2"/>
<dbReference type="InterPro" id="IPR000014">
    <property type="entry name" value="PAS"/>
</dbReference>
<dbReference type="InterPro" id="IPR035965">
    <property type="entry name" value="PAS-like_dom_sf"/>
</dbReference>
<dbReference type="InterPro" id="IPR001789">
    <property type="entry name" value="Sig_transdc_resp-reg_receiver"/>
</dbReference>
<dbReference type="CDD" id="cd17534">
    <property type="entry name" value="REC_DC-like"/>
    <property type="match status" value="1"/>
</dbReference>
<comment type="caution">
    <text evidence="13">The sequence shown here is derived from an EMBL/GenBank/DDBJ whole genome shotgun (WGS) entry which is preliminary data.</text>
</comment>
<dbReference type="InterPro" id="IPR036890">
    <property type="entry name" value="HATPase_C_sf"/>
</dbReference>
<evidence type="ECO:0000256" key="2">
    <source>
        <dbReference type="ARBA" id="ARBA00012438"/>
    </source>
</evidence>
<dbReference type="GO" id="GO:0005886">
    <property type="term" value="C:plasma membrane"/>
    <property type="evidence" value="ECO:0007669"/>
    <property type="project" value="UniProtKB-ARBA"/>
</dbReference>
<evidence type="ECO:0000313" key="14">
    <source>
        <dbReference type="Proteomes" id="UP000588068"/>
    </source>
</evidence>
<evidence type="ECO:0000256" key="1">
    <source>
        <dbReference type="ARBA" id="ARBA00000085"/>
    </source>
</evidence>
<evidence type="ECO:0000313" key="13">
    <source>
        <dbReference type="EMBL" id="MBB6093701.1"/>
    </source>
</evidence>
<keyword evidence="5" id="KW-0418">Kinase</keyword>
<dbReference type="FunFam" id="3.30.565.10:FF:000006">
    <property type="entry name" value="Sensor histidine kinase WalK"/>
    <property type="match status" value="1"/>
</dbReference>
<dbReference type="PANTHER" id="PTHR42878">
    <property type="entry name" value="TWO-COMPONENT HISTIDINE KINASE"/>
    <property type="match status" value="1"/>
</dbReference>
<sequence>MKGSSAAPAESAPRILIVEDERIVAMDLAGTLTELGYSVAGMASRGEEAIEKAQQLNPHLILMDVRLAGKIDGIQAAQTIREQQDVPVVYLTAHADSDTLRRAANSEASGYLVKPFRSPELRCAIEIALHKHMVDMRLRESEQWLSTTLQSIAEAVIATDQEGRVRFFNRIAEELTGWPRAEATDHTVDEVLALVDERTGTPAENIFNKALELREPVTITEGSTLVSRTGQTVAVEESAAPIVDTYGNLLGGVLVLRDVTERRQQLQEIHKLNAELEQRVRQRTAELEAANQELEAFSYSVAHDLRAPLRGIDGFSRLLLERYAGRLDEEGMHYLGRVCSAAERMSQLIDALLALARVGRSELQLMEIDLSRLAQTLVDDLLHAHPDRKVRVTVEPGMRVRGDPRMLRIALGNLLDNAWKFTVHQPAAEVAVGALPGSALTYFVRDNGAGFDPSYSNKLFGAFERLHTESEFPGTGIGLAIVQRIMARHGGKIWATSQLGHGATFFFTLPPAMH</sequence>
<dbReference type="CDD" id="cd00130">
    <property type="entry name" value="PAS"/>
    <property type="match status" value="1"/>
</dbReference>
<evidence type="ECO:0000259" key="10">
    <source>
        <dbReference type="PROSITE" id="PS50110"/>
    </source>
</evidence>
<dbReference type="Gene3D" id="1.10.287.130">
    <property type="match status" value="1"/>
</dbReference>
<dbReference type="PRINTS" id="PR00344">
    <property type="entry name" value="BCTRLSENSOR"/>
</dbReference>
<dbReference type="InterPro" id="IPR004358">
    <property type="entry name" value="Sig_transdc_His_kin-like_C"/>
</dbReference>
<dbReference type="SUPFAM" id="SSF55874">
    <property type="entry name" value="ATPase domain of HSP90 chaperone/DNA topoisomerase II/histidine kinase"/>
    <property type="match status" value="1"/>
</dbReference>
<feature type="domain" description="Response regulatory" evidence="10">
    <location>
        <begin position="14"/>
        <end position="129"/>
    </location>
</feature>
<evidence type="ECO:0000256" key="5">
    <source>
        <dbReference type="ARBA" id="ARBA00022777"/>
    </source>
</evidence>
<dbReference type="AlphaFoldDB" id="A0A841HKG9"/>
<feature type="domain" description="PAS" evidence="11">
    <location>
        <begin position="141"/>
        <end position="214"/>
    </location>
</feature>
<dbReference type="EMBL" id="JACHHZ010000003">
    <property type="protein sequence ID" value="MBB6093701.1"/>
    <property type="molecule type" value="Genomic_DNA"/>
</dbReference>
<evidence type="ECO:0000256" key="8">
    <source>
        <dbReference type="SAM" id="Coils"/>
    </source>
</evidence>
<proteinExistence type="predicted"/>
<keyword evidence="6" id="KW-0472">Membrane</keyword>
<dbReference type="Gene3D" id="3.40.50.2300">
    <property type="match status" value="1"/>
</dbReference>
<dbReference type="GO" id="GO:0000156">
    <property type="term" value="F:phosphorelay response regulator activity"/>
    <property type="evidence" value="ECO:0007669"/>
    <property type="project" value="TreeGrafter"/>
</dbReference>
<dbReference type="InterPro" id="IPR013656">
    <property type="entry name" value="PAS_4"/>
</dbReference>
<dbReference type="PANTHER" id="PTHR42878:SF15">
    <property type="entry name" value="BACTERIOPHYTOCHROME"/>
    <property type="match status" value="1"/>
</dbReference>
<dbReference type="Pfam" id="PF08448">
    <property type="entry name" value="PAS_4"/>
    <property type="match status" value="1"/>
</dbReference>
<dbReference type="SMART" id="SM00091">
    <property type="entry name" value="PAS"/>
    <property type="match status" value="1"/>
</dbReference>
<dbReference type="SMART" id="SM00448">
    <property type="entry name" value="REC"/>
    <property type="match status" value="1"/>
</dbReference>
<dbReference type="PROSITE" id="PS50112">
    <property type="entry name" value="PAS"/>
    <property type="match status" value="1"/>
</dbReference>
<evidence type="ECO:0000259" key="9">
    <source>
        <dbReference type="PROSITE" id="PS50109"/>
    </source>
</evidence>
<dbReference type="Proteomes" id="UP000588068">
    <property type="component" value="Unassembled WGS sequence"/>
</dbReference>
<dbReference type="PROSITE" id="PS50110">
    <property type="entry name" value="RESPONSE_REGULATORY"/>
    <property type="match status" value="1"/>
</dbReference>
<dbReference type="PROSITE" id="PS50113">
    <property type="entry name" value="PAC"/>
    <property type="match status" value="1"/>
</dbReference>
<protein>
    <recommendedName>
        <fullName evidence="2">histidine kinase</fullName>
        <ecNumber evidence="2">2.7.13.3</ecNumber>
    </recommendedName>
</protein>
<dbReference type="SUPFAM" id="SSF47384">
    <property type="entry name" value="Homodimeric domain of signal transducing histidine kinase"/>
    <property type="match status" value="1"/>
</dbReference>
<name>A0A841HKG9_9GAMM</name>
<dbReference type="InterPro" id="IPR003594">
    <property type="entry name" value="HATPase_dom"/>
</dbReference>
<feature type="modified residue" description="4-aspartylphosphate" evidence="7">
    <location>
        <position position="64"/>
    </location>
</feature>
<dbReference type="FunFam" id="1.10.287.130:FF:000070">
    <property type="entry name" value="Histidine kinase sensor protein"/>
    <property type="match status" value="1"/>
</dbReference>
<accession>A0A841HKG9</accession>
<keyword evidence="14" id="KW-1185">Reference proteome</keyword>
<reference evidence="13 14" key="1">
    <citation type="submission" date="2020-08" db="EMBL/GenBank/DDBJ databases">
        <title>Genomic Encyclopedia of Type Strains, Phase IV (KMG-IV): sequencing the most valuable type-strain genomes for metagenomic binning, comparative biology and taxonomic classification.</title>
        <authorList>
            <person name="Goeker M."/>
        </authorList>
    </citation>
    <scope>NUCLEOTIDE SEQUENCE [LARGE SCALE GENOMIC DNA]</scope>
    <source>
        <strain evidence="13 14">DSM 26723</strain>
    </source>
</reference>
<evidence type="ECO:0000259" key="11">
    <source>
        <dbReference type="PROSITE" id="PS50112"/>
    </source>
</evidence>
<dbReference type="PROSITE" id="PS50109">
    <property type="entry name" value="HIS_KIN"/>
    <property type="match status" value="1"/>
</dbReference>
<dbReference type="NCBIfam" id="TIGR00229">
    <property type="entry name" value="sensory_box"/>
    <property type="match status" value="1"/>
</dbReference>
<dbReference type="InterPro" id="IPR005467">
    <property type="entry name" value="His_kinase_dom"/>
</dbReference>
<dbReference type="Pfam" id="PF00072">
    <property type="entry name" value="Response_reg"/>
    <property type="match status" value="1"/>
</dbReference>
<keyword evidence="3 7" id="KW-0597">Phosphoprotein</keyword>
<dbReference type="SUPFAM" id="SSF52172">
    <property type="entry name" value="CheY-like"/>
    <property type="match status" value="1"/>
</dbReference>
<evidence type="ECO:0000256" key="3">
    <source>
        <dbReference type="ARBA" id="ARBA00022553"/>
    </source>
</evidence>
<dbReference type="CDD" id="cd00082">
    <property type="entry name" value="HisKA"/>
    <property type="match status" value="1"/>
</dbReference>
<evidence type="ECO:0000259" key="12">
    <source>
        <dbReference type="PROSITE" id="PS50113"/>
    </source>
</evidence>
<dbReference type="Pfam" id="PF00512">
    <property type="entry name" value="HisKA"/>
    <property type="match status" value="1"/>
</dbReference>
<feature type="domain" description="Histidine kinase" evidence="9">
    <location>
        <begin position="300"/>
        <end position="513"/>
    </location>
</feature>